<feature type="region of interest" description="Disordered" evidence="1">
    <location>
        <begin position="872"/>
        <end position="915"/>
    </location>
</feature>
<feature type="region of interest" description="Disordered" evidence="1">
    <location>
        <begin position="1051"/>
        <end position="1111"/>
    </location>
</feature>
<proteinExistence type="predicted"/>
<accession>A0A0N1HRB4</accession>
<dbReference type="Pfam" id="PF23749">
    <property type="entry name" value="DUF7165"/>
    <property type="match status" value="1"/>
</dbReference>
<dbReference type="AlphaFoldDB" id="A0A0N1HRB4"/>
<dbReference type="Proteomes" id="UP000038010">
    <property type="component" value="Unassembled WGS sequence"/>
</dbReference>
<dbReference type="RefSeq" id="XP_017998237.1">
    <property type="nucleotide sequence ID" value="XM_018141077.1"/>
</dbReference>
<dbReference type="InterPro" id="IPR015943">
    <property type="entry name" value="WD40/YVTN_repeat-like_dom_sf"/>
</dbReference>
<feature type="domain" description="DUF7165" evidence="2">
    <location>
        <begin position="135"/>
        <end position="589"/>
    </location>
</feature>
<sequence>MAYSSARSISPIANDDTDTLDGEEHNTPQALWFSSFGTPSEASVAAFKSLPPEVIERILYAVDSDGFASLALLNRAWYMQSQKLELYAHHLSRCPSYALSNNVITGPFRRNDLFRLKTKFAAEVRRNLFEAYMRPRRTLVNLISVNTNSSAAIPGGEAFRFAFSPNGQTLLALSSSRVYVLDVTQEDLVVRKELKTLRRPIAASITDDGSLLAVLSSRHQVNIYALTAEGPKHLQVLALTDPPRTIALAHEGTVLAAAYNGSVEVFSLAANALETDRRAVRSEAMDTLQFSGDGSMLVGSSQSLDDPSAVVITAPFYTENDPDLTPREIHSRMWTQQILFPQISSICSHAELLQGHMEGDANWLFAYDHSLMSYRAVRTDDTRSGVAYFLNPSTNRRFSLPSPSTAPSATVCGTLVAAGFAGCGLWLYGVPERLDASPDMGSVVERYEERLRGRVHLTTATGHMEPLMAYSPSVSGSSDEMEGLDSLAQKVDWRQSLFVKCRAIKALDGCSSQKWVERSDMRDFGFTGQRLVAVAPGGVNGFAEDLGDESMPVDGSRICLLDFNYAPDRLKDREITIEVGDIQPELLAEHAGDMAVEVALERRRTVRGGGPSARPNPRAALGRSQTSASPNAGNGYFNDIMPRSSASQPSSPSEGVRSPNMYQPATNLQRSNTAGGFRAARFPPRPPLGQEFSSPPPQQGQGQGEGRRPSQESWETPPPPYSNSGRHTPTSGPFTHQQNWAQLGQFNQAYGTPTIYATTAPAVQPPQGNSGFAAAGNNYLAPRSRGPHLATVSESAIRHNHQTAQPLHRQSPLAMQGFAPSPPDGMPPVMSATVHQPMPSPVSPDIPSISLPAPVVPQQKPAGITLTGANLQNRLNHPVPPAPSDDDQGRRSVSAPLSQNRKEGYAFGSPANNQLSDLERRVDQNRQRALNVVTNGNANHSGSPVPPSPPPGAWGAAGPPSPSFNRALTTPNGPVRPSSHASSGNISIPASSSTPNLHAPGRPTYGRLDTINSIGSQPDHHGHYHHVGPSRMRAHSVAEDVPTPILEQLAGLTGGSGGPAAPPPRVEPDGLVFVPRSRKKKKAKSEGMSAASEWGNGPAEGKKKGSKCVVM</sequence>
<name>A0A0N1HRB4_9EURO</name>
<feature type="compositionally biased region" description="Basic residues" evidence="1">
    <location>
        <begin position="1022"/>
        <end position="1034"/>
    </location>
</feature>
<dbReference type="VEuPathDB" id="FungiDB:AB675_12170"/>
<dbReference type="OrthoDB" id="3925024at2759"/>
<feature type="compositionally biased region" description="Polar residues" evidence="1">
    <location>
        <begin position="722"/>
        <end position="736"/>
    </location>
</feature>
<feature type="region of interest" description="Disordered" evidence="1">
    <location>
        <begin position="603"/>
        <end position="736"/>
    </location>
</feature>
<dbReference type="GeneID" id="28732957"/>
<organism evidence="3 4">
    <name type="scientific">Cyphellophora attinorum</name>
    <dbReference type="NCBI Taxonomy" id="1664694"/>
    <lineage>
        <taxon>Eukaryota</taxon>
        <taxon>Fungi</taxon>
        <taxon>Dikarya</taxon>
        <taxon>Ascomycota</taxon>
        <taxon>Pezizomycotina</taxon>
        <taxon>Eurotiomycetes</taxon>
        <taxon>Chaetothyriomycetidae</taxon>
        <taxon>Chaetothyriales</taxon>
        <taxon>Cyphellophoraceae</taxon>
        <taxon>Cyphellophora</taxon>
    </lineage>
</organism>
<dbReference type="STRING" id="1664694.A0A0N1HRB4"/>
<evidence type="ECO:0000256" key="1">
    <source>
        <dbReference type="SAM" id="MobiDB-lite"/>
    </source>
</evidence>
<feature type="region of interest" description="Disordered" evidence="1">
    <location>
        <begin position="1"/>
        <end position="21"/>
    </location>
</feature>
<gene>
    <name evidence="3" type="ORF">AB675_12170</name>
</gene>
<keyword evidence="4" id="KW-1185">Reference proteome</keyword>
<protein>
    <recommendedName>
        <fullName evidence="2">DUF7165 domain-containing protein</fullName>
    </recommendedName>
</protein>
<dbReference type="EMBL" id="LFJN01000019">
    <property type="protein sequence ID" value="KPI38274.1"/>
    <property type="molecule type" value="Genomic_DNA"/>
</dbReference>
<reference evidence="3 4" key="1">
    <citation type="submission" date="2015-06" db="EMBL/GenBank/DDBJ databases">
        <title>Draft genome of the ant-associated black yeast Phialophora attae CBS 131958.</title>
        <authorList>
            <person name="Moreno L.F."/>
            <person name="Stielow B.J."/>
            <person name="de Hoog S."/>
            <person name="Vicente V.A."/>
            <person name="Weiss V.A."/>
            <person name="de Vries M."/>
            <person name="Cruz L.M."/>
            <person name="Souza E.M."/>
        </authorList>
    </citation>
    <scope>NUCLEOTIDE SEQUENCE [LARGE SCALE GENOMIC DNA]</scope>
    <source>
        <strain evidence="3 4">CBS 131958</strain>
    </source>
</reference>
<comment type="caution">
    <text evidence="3">The sequence shown here is derived from an EMBL/GenBank/DDBJ whole genome shotgun (WGS) entry which is preliminary data.</text>
</comment>
<evidence type="ECO:0000259" key="2">
    <source>
        <dbReference type="Pfam" id="PF23749"/>
    </source>
</evidence>
<feature type="compositionally biased region" description="Polar residues" evidence="1">
    <location>
        <begin position="660"/>
        <end position="673"/>
    </location>
</feature>
<dbReference type="Gene3D" id="2.130.10.10">
    <property type="entry name" value="YVTN repeat-like/Quinoprotein amine dehydrogenase"/>
    <property type="match status" value="1"/>
</dbReference>
<feature type="region of interest" description="Disordered" evidence="1">
    <location>
        <begin position="934"/>
        <end position="1035"/>
    </location>
</feature>
<feature type="compositionally biased region" description="Low complexity" evidence="1">
    <location>
        <begin position="642"/>
        <end position="653"/>
    </location>
</feature>
<feature type="compositionally biased region" description="Polar residues" evidence="1">
    <location>
        <begin position="623"/>
        <end position="632"/>
    </location>
</feature>
<evidence type="ECO:0000313" key="4">
    <source>
        <dbReference type="Proteomes" id="UP000038010"/>
    </source>
</evidence>
<dbReference type="SUPFAM" id="SSF82171">
    <property type="entry name" value="DPP6 N-terminal domain-like"/>
    <property type="match status" value="1"/>
</dbReference>
<evidence type="ECO:0000313" key="3">
    <source>
        <dbReference type="EMBL" id="KPI38274.1"/>
    </source>
</evidence>
<feature type="compositionally biased region" description="Low complexity" evidence="1">
    <location>
        <begin position="981"/>
        <end position="993"/>
    </location>
</feature>
<dbReference type="InterPro" id="IPR055589">
    <property type="entry name" value="DUF7165"/>
</dbReference>